<evidence type="ECO:0000313" key="3">
    <source>
        <dbReference type="EMBL" id="NDK89320.1"/>
    </source>
</evidence>
<dbReference type="Proteomes" id="UP000466307">
    <property type="component" value="Unassembled WGS sequence"/>
</dbReference>
<accession>A0A7K3LM45</accession>
<dbReference type="PANTHER" id="PTHR43603">
    <property type="entry name" value="COBW DOMAIN-CONTAINING PROTEIN DDB_G0274527"/>
    <property type="match status" value="1"/>
</dbReference>
<gene>
    <name evidence="3" type="ORF">GYA93_06940</name>
</gene>
<dbReference type="InterPro" id="IPR003495">
    <property type="entry name" value="CobW/HypB/UreG_nucleotide-bd"/>
</dbReference>
<proteinExistence type="predicted"/>
<evidence type="ECO:0000259" key="2">
    <source>
        <dbReference type="SMART" id="SM00833"/>
    </source>
</evidence>
<dbReference type="SMART" id="SM00833">
    <property type="entry name" value="CobW_C"/>
    <property type="match status" value="1"/>
</dbReference>
<dbReference type="Gene3D" id="3.40.50.300">
    <property type="entry name" value="P-loop containing nucleotide triphosphate hydrolases"/>
    <property type="match status" value="1"/>
</dbReference>
<name>A0A7K3LM45_9ACTN</name>
<dbReference type="PANTHER" id="PTHR43603:SF1">
    <property type="entry name" value="ZINC-REGULATED GTPASE METALLOPROTEIN ACTIVATOR 1"/>
    <property type="match status" value="1"/>
</dbReference>
<protein>
    <submittedName>
        <fullName evidence="3">Cobalamin biosynthesis protein CobW</fullName>
    </submittedName>
</protein>
<comment type="caution">
    <text evidence="3">The sequence shown here is derived from an EMBL/GenBank/DDBJ whole genome shotgun (WGS) entry which is preliminary data.</text>
</comment>
<feature type="region of interest" description="Disordered" evidence="1">
    <location>
        <begin position="400"/>
        <end position="444"/>
    </location>
</feature>
<keyword evidence="4" id="KW-1185">Reference proteome</keyword>
<dbReference type="SUPFAM" id="SSF90002">
    <property type="entry name" value="Hypothetical protein YjiA, C-terminal domain"/>
    <property type="match status" value="1"/>
</dbReference>
<dbReference type="InterPro" id="IPR027417">
    <property type="entry name" value="P-loop_NTPase"/>
</dbReference>
<feature type="compositionally biased region" description="Basic and acidic residues" evidence="1">
    <location>
        <begin position="425"/>
        <end position="444"/>
    </location>
</feature>
<sequence length="444" mass="47697">MILVAGLDPAAGARVADALVVAGTTLVHHDLGAVASGRVMRTVRSVDLDGAETETVTEVTLEHGCVSCTLRLDLLPLLRRLHRRESVETIVVHLDSLLEPEAVCWAVEHVTVSDMPGFVDGPAGRDVEVSATIACLAESDWLTSATGEITVGEAGLGAVDDERTLAQVAVGQVAFADALVVQGADAMMRDRWETARLMAVLRRLAPGAPMIMEIAQRPLTALMATQLLRAIPDGARRGRIDGPHDPLLRGQPPLEPECGVGMVEFAADRPFHPDRLHAAFDALLDGVVCARGRLWLANRPDEALWLESAGEALQVSAGGPWLAAMDEEDLAAVDPERRAMAGLRWHPEFGDRHSAVVVLCHRADPDEITRALQAACLDDAEMADGQALWMAYPDPLGHAHADPCDRSDPADLRLPVADTDGTGPDTDRARHDTDITDPYREDPR</sequence>
<evidence type="ECO:0000256" key="1">
    <source>
        <dbReference type="SAM" id="MobiDB-lite"/>
    </source>
</evidence>
<dbReference type="InterPro" id="IPR051927">
    <property type="entry name" value="Zn_Chap_cDPG_Synth"/>
</dbReference>
<dbReference type="NCBIfam" id="NF047431">
    <property type="entry name" value="hiber_recruit"/>
    <property type="match status" value="1"/>
</dbReference>
<reference evidence="3 4" key="1">
    <citation type="submission" date="2020-01" db="EMBL/GenBank/DDBJ databases">
        <title>Investigation of new actinobacteria for the biodesulphurisation of diesel fuel.</title>
        <authorList>
            <person name="Athi Narayanan S.M."/>
        </authorList>
    </citation>
    <scope>NUCLEOTIDE SEQUENCE [LARGE SCALE GENOMIC DNA]</scope>
    <source>
        <strain evidence="3 4">213E</strain>
    </source>
</reference>
<organism evidence="3 4">
    <name type="scientific">Gordonia desulfuricans</name>
    <dbReference type="NCBI Taxonomy" id="89051"/>
    <lineage>
        <taxon>Bacteria</taxon>
        <taxon>Bacillati</taxon>
        <taxon>Actinomycetota</taxon>
        <taxon>Actinomycetes</taxon>
        <taxon>Mycobacteriales</taxon>
        <taxon>Gordoniaceae</taxon>
        <taxon>Gordonia</taxon>
    </lineage>
</organism>
<dbReference type="Pfam" id="PF02492">
    <property type="entry name" value="cobW"/>
    <property type="match status" value="1"/>
</dbReference>
<dbReference type="EMBL" id="JAADZU010000015">
    <property type="protein sequence ID" value="NDK89320.1"/>
    <property type="molecule type" value="Genomic_DNA"/>
</dbReference>
<evidence type="ECO:0000313" key="4">
    <source>
        <dbReference type="Proteomes" id="UP000466307"/>
    </source>
</evidence>
<dbReference type="Pfam" id="PF07683">
    <property type="entry name" value="CobW_C"/>
    <property type="match status" value="1"/>
</dbReference>
<feature type="domain" description="CobW C-terminal" evidence="2">
    <location>
        <begin position="260"/>
        <end position="376"/>
    </location>
</feature>
<dbReference type="InterPro" id="IPR011629">
    <property type="entry name" value="CobW-like_C"/>
</dbReference>
<dbReference type="AlphaFoldDB" id="A0A7K3LM45"/>
<feature type="compositionally biased region" description="Basic and acidic residues" evidence="1">
    <location>
        <begin position="400"/>
        <end position="411"/>
    </location>
</feature>